<organism evidence="3 4">
    <name type="scientific">Roseovarius spongiae</name>
    <dbReference type="NCBI Taxonomy" id="2320272"/>
    <lineage>
        <taxon>Bacteria</taxon>
        <taxon>Pseudomonadati</taxon>
        <taxon>Pseudomonadota</taxon>
        <taxon>Alphaproteobacteria</taxon>
        <taxon>Rhodobacterales</taxon>
        <taxon>Roseobacteraceae</taxon>
        <taxon>Roseovarius</taxon>
    </lineage>
</organism>
<dbReference type="InterPro" id="IPR057023">
    <property type="entry name" value="PTP-SAK"/>
</dbReference>
<dbReference type="EMBL" id="RAPE01000003">
    <property type="protein sequence ID" value="RKF14003.1"/>
    <property type="molecule type" value="Genomic_DNA"/>
</dbReference>
<dbReference type="Gene3D" id="3.90.190.10">
    <property type="entry name" value="Protein tyrosine phosphatase superfamily"/>
    <property type="match status" value="1"/>
</dbReference>
<dbReference type="PROSITE" id="PS50056">
    <property type="entry name" value="TYR_PHOSPHATASE_2"/>
    <property type="match status" value="1"/>
</dbReference>
<name>A0A3A8AV27_9RHOB</name>
<reference evidence="3 4" key="1">
    <citation type="submission" date="2018-09" db="EMBL/GenBank/DDBJ databases">
        <title>Roseovarius spongiae sp. nov., isolated from a marine sponge.</title>
        <authorList>
            <person name="Zhuang L."/>
            <person name="Luo L."/>
        </authorList>
    </citation>
    <scope>NUCLEOTIDE SEQUENCE [LARGE SCALE GENOMIC DNA]</scope>
    <source>
        <strain evidence="3 4">HN-E21</strain>
    </source>
</reference>
<keyword evidence="4" id="KW-1185">Reference proteome</keyword>
<dbReference type="AlphaFoldDB" id="A0A3A8AV27"/>
<proteinExistence type="predicted"/>
<evidence type="ECO:0000259" key="2">
    <source>
        <dbReference type="PROSITE" id="PS50056"/>
    </source>
</evidence>
<dbReference type="InterPro" id="IPR016130">
    <property type="entry name" value="Tyr_Pase_AS"/>
</dbReference>
<dbReference type="RefSeq" id="WP_121167422.1">
    <property type="nucleotide sequence ID" value="NZ_RAPE01000003.1"/>
</dbReference>
<accession>A0A3A8AV27</accession>
<feature type="domain" description="Tyrosine specific protein phosphatases" evidence="2">
    <location>
        <begin position="88"/>
        <end position="155"/>
    </location>
</feature>
<dbReference type="PROSITE" id="PS00383">
    <property type="entry name" value="TYR_PHOSPHATASE_1"/>
    <property type="match status" value="1"/>
</dbReference>
<dbReference type="Pfam" id="PF22784">
    <property type="entry name" value="PTP-SAK"/>
    <property type="match status" value="1"/>
</dbReference>
<evidence type="ECO:0000313" key="3">
    <source>
        <dbReference type="EMBL" id="RKF14003.1"/>
    </source>
</evidence>
<dbReference type="Proteomes" id="UP000281128">
    <property type="component" value="Unassembled WGS sequence"/>
</dbReference>
<dbReference type="InterPro" id="IPR029021">
    <property type="entry name" value="Prot-tyrosine_phosphatase-like"/>
</dbReference>
<evidence type="ECO:0000256" key="1">
    <source>
        <dbReference type="ARBA" id="ARBA00022801"/>
    </source>
</evidence>
<sequence length="168" mass="17091">MGAFVIHALPVGAGILAIAPLPGRSGDYAADLAHLKDWRPSLVLTLTTPGEMAEAGVPELGHDIGAMGSRWAHLPVADLAAPDAAQHGSWREASRAALAALAGGGRVLIHCLGGCGRSGMAALRLMIEAGEAPDAALARLRAIRPCAVETQAQARWAGAVDWSAPEGG</sequence>
<dbReference type="SUPFAM" id="SSF52799">
    <property type="entry name" value="(Phosphotyrosine protein) phosphatases II"/>
    <property type="match status" value="1"/>
</dbReference>
<dbReference type="InterPro" id="IPR000387">
    <property type="entry name" value="Tyr_Pase_dom"/>
</dbReference>
<dbReference type="GO" id="GO:0016791">
    <property type="term" value="F:phosphatase activity"/>
    <property type="evidence" value="ECO:0007669"/>
    <property type="project" value="UniProtKB-ARBA"/>
</dbReference>
<gene>
    <name evidence="3" type="ORF">D6850_12540</name>
</gene>
<protein>
    <submittedName>
        <fullName evidence="3">Protein phosphatase</fullName>
    </submittedName>
</protein>
<dbReference type="OrthoDB" id="9806482at2"/>
<evidence type="ECO:0000313" key="4">
    <source>
        <dbReference type="Proteomes" id="UP000281128"/>
    </source>
</evidence>
<keyword evidence="1" id="KW-0378">Hydrolase</keyword>
<comment type="caution">
    <text evidence="3">The sequence shown here is derived from an EMBL/GenBank/DDBJ whole genome shotgun (WGS) entry which is preliminary data.</text>
</comment>